<sequence length="84" mass="9099">MKLILCSALLLPTIAVGASAQSSVAVRGHTTREGVYVQPHVRTAPNETKVDNWSSRPNVNPYTGKAGTADPYAPKPYKPYTPKY</sequence>
<feature type="chain" id="PRO_5015582424" description="PXPV repeat-containing protein" evidence="2">
    <location>
        <begin position="21"/>
        <end position="84"/>
    </location>
</feature>
<dbReference type="AlphaFoldDB" id="A0A2T4YMQ2"/>
<feature type="compositionally biased region" description="Pro residues" evidence="1">
    <location>
        <begin position="73"/>
        <end position="84"/>
    </location>
</feature>
<organism evidence="3 4">
    <name type="scientific">Sphingomonas aerolata</name>
    <dbReference type="NCBI Taxonomy" id="185951"/>
    <lineage>
        <taxon>Bacteria</taxon>
        <taxon>Pseudomonadati</taxon>
        <taxon>Pseudomonadota</taxon>
        <taxon>Alphaproteobacteria</taxon>
        <taxon>Sphingomonadales</taxon>
        <taxon>Sphingomonadaceae</taxon>
        <taxon>Sphingomonas</taxon>
    </lineage>
</organism>
<evidence type="ECO:0000256" key="2">
    <source>
        <dbReference type="SAM" id="SignalP"/>
    </source>
</evidence>
<proteinExistence type="predicted"/>
<feature type="compositionally biased region" description="Polar residues" evidence="1">
    <location>
        <begin position="51"/>
        <end position="61"/>
    </location>
</feature>
<keyword evidence="4" id="KW-1185">Reference proteome</keyword>
<evidence type="ECO:0000256" key="1">
    <source>
        <dbReference type="SAM" id="MobiDB-lite"/>
    </source>
</evidence>
<gene>
    <name evidence="3" type="ORF">C8J24_2893</name>
</gene>
<feature type="region of interest" description="Disordered" evidence="1">
    <location>
        <begin position="47"/>
        <end position="84"/>
    </location>
</feature>
<evidence type="ECO:0000313" key="4">
    <source>
        <dbReference type="Proteomes" id="UP000240996"/>
    </source>
</evidence>
<dbReference type="EMBL" id="PZZN01000003">
    <property type="protein sequence ID" value="PTM44686.1"/>
    <property type="molecule type" value="Genomic_DNA"/>
</dbReference>
<name>A0A2T4YMQ2_9SPHN</name>
<evidence type="ECO:0008006" key="5">
    <source>
        <dbReference type="Google" id="ProtNLM"/>
    </source>
</evidence>
<protein>
    <recommendedName>
        <fullName evidence="5">PXPV repeat-containing protein</fullName>
    </recommendedName>
</protein>
<feature type="signal peptide" evidence="2">
    <location>
        <begin position="1"/>
        <end position="20"/>
    </location>
</feature>
<accession>A0A2T4YMQ2</accession>
<keyword evidence="2" id="KW-0732">Signal</keyword>
<reference evidence="3 4" key="1">
    <citation type="submission" date="2018-04" db="EMBL/GenBank/DDBJ databases">
        <title>Genomic Encyclopedia of Type Strains, Phase III (KMG-III): the genomes of soil and plant-associated and newly described type strains.</title>
        <authorList>
            <person name="Whitman W."/>
        </authorList>
    </citation>
    <scope>NUCLEOTIDE SEQUENCE [LARGE SCALE GENOMIC DNA]</scope>
    <source>
        <strain evidence="3 4">NW12</strain>
    </source>
</reference>
<comment type="caution">
    <text evidence="3">The sequence shown here is derived from an EMBL/GenBank/DDBJ whole genome shotgun (WGS) entry which is preliminary data.</text>
</comment>
<dbReference type="Proteomes" id="UP000240996">
    <property type="component" value="Unassembled WGS sequence"/>
</dbReference>
<evidence type="ECO:0000313" key="3">
    <source>
        <dbReference type="EMBL" id="PTM44686.1"/>
    </source>
</evidence>